<dbReference type="HAMAP" id="MF_01660">
    <property type="entry name" value="MenH"/>
    <property type="match status" value="1"/>
</dbReference>
<comment type="function">
    <text evidence="3">Catalyzes a proton abstraction reaction that results in 2,5-elimination of pyruvate from 2-succinyl-5-enolpyruvyl-6-hydroxy-3-cyclohexene-1-carboxylate (SEPHCHC) and the formation of 2-succinyl-6-hydroxy-2,4-cyclohexadiene-1-carboxylate (SHCHC).</text>
</comment>
<keyword evidence="1 3" id="KW-0474">Menaquinone biosynthesis</keyword>
<evidence type="ECO:0000313" key="5">
    <source>
        <dbReference type="EMBL" id="MBL4951875.1"/>
    </source>
</evidence>
<evidence type="ECO:0000256" key="3">
    <source>
        <dbReference type="HAMAP-Rule" id="MF_01660"/>
    </source>
</evidence>
<comment type="pathway">
    <text evidence="3">Quinol/quinone metabolism; menaquinone biosynthesis.</text>
</comment>
<keyword evidence="2 3" id="KW-0456">Lyase</keyword>
<dbReference type="SUPFAM" id="SSF53474">
    <property type="entry name" value="alpha/beta-Hydrolases"/>
    <property type="match status" value="1"/>
</dbReference>
<evidence type="ECO:0000256" key="2">
    <source>
        <dbReference type="ARBA" id="ARBA00023239"/>
    </source>
</evidence>
<dbReference type="NCBIfam" id="TIGR03695">
    <property type="entry name" value="menH_SHCHC"/>
    <property type="match status" value="1"/>
</dbReference>
<dbReference type="EMBL" id="JAESWB010000115">
    <property type="protein sequence ID" value="MBL4951875.1"/>
    <property type="molecule type" value="Genomic_DNA"/>
</dbReference>
<comment type="caution">
    <text evidence="5">The sequence shown here is derived from an EMBL/GenBank/DDBJ whole genome shotgun (WGS) entry which is preliminary data.</text>
</comment>
<dbReference type="Pfam" id="PF00561">
    <property type="entry name" value="Abhydrolase_1"/>
    <property type="match status" value="1"/>
</dbReference>
<evidence type="ECO:0000259" key="4">
    <source>
        <dbReference type="Pfam" id="PF00561"/>
    </source>
</evidence>
<dbReference type="Gene3D" id="3.40.50.1820">
    <property type="entry name" value="alpha/beta hydrolase"/>
    <property type="match status" value="1"/>
</dbReference>
<dbReference type="InterPro" id="IPR000073">
    <property type="entry name" value="AB_hydrolase_1"/>
</dbReference>
<dbReference type="GO" id="GO:0070205">
    <property type="term" value="F:2-succinyl-6-hydroxy-2,4-cyclohexadiene-1-carboxylate synthase activity"/>
    <property type="evidence" value="ECO:0007669"/>
    <property type="project" value="UniProtKB-EC"/>
</dbReference>
<comment type="catalytic activity">
    <reaction evidence="3">
        <text>5-enolpyruvoyl-6-hydroxy-2-succinyl-cyclohex-3-ene-1-carboxylate = (1R,6R)-6-hydroxy-2-succinyl-cyclohexa-2,4-diene-1-carboxylate + pyruvate</text>
        <dbReference type="Rhea" id="RHEA:25597"/>
        <dbReference type="ChEBI" id="CHEBI:15361"/>
        <dbReference type="ChEBI" id="CHEBI:58689"/>
        <dbReference type="ChEBI" id="CHEBI:58818"/>
        <dbReference type="EC" id="4.2.99.20"/>
    </reaction>
</comment>
<evidence type="ECO:0000313" key="6">
    <source>
        <dbReference type="Proteomes" id="UP000623967"/>
    </source>
</evidence>
<sequence>MKFLVNDVNYHVEVCGRGFPLVLLHGFTGDSSTWTHFCEQLGKHSQLIIPDIIGHGKTDLPDDSQRYSIEAAAQDLSLILDQLGIRQIDLLGYSMGGRLALTFAVLFPERVRKLILESSSPGLLSVEERKQRRDKDAVLAHFIIKKGMEQFVDYWEEIPLFASMKQLPQAARERVRKQRLANSPKGLANSLLYMGTGSQPSWWERLETLKCEVLLITGEKDQKFCGIAEKMITRLKKAIWVSVPNTGHAIHVEDCEKFVTIVSDFLSIEKK</sequence>
<feature type="domain" description="AB hydrolase-1" evidence="4">
    <location>
        <begin position="20"/>
        <end position="253"/>
    </location>
</feature>
<accession>A0ABS1TKN6</accession>
<organism evidence="5 6">
    <name type="scientific">Neobacillus paridis</name>
    <dbReference type="NCBI Taxonomy" id="2803862"/>
    <lineage>
        <taxon>Bacteria</taxon>
        <taxon>Bacillati</taxon>
        <taxon>Bacillota</taxon>
        <taxon>Bacilli</taxon>
        <taxon>Bacillales</taxon>
        <taxon>Bacillaceae</taxon>
        <taxon>Neobacillus</taxon>
    </lineage>
</organism>
<dbReference type="InterPro" id="IPR029058">
    <property type="entry name" value="AB_hydrolase_fold"/>
</dbReference>
<dbReference type="RefSeq" id="WP_202653155.1">
    <property type="nucleotide sequence ID" value="NZ_JAESWB010000115.1"/>
</dbReference>
<dbReference type="PANTHER" id="PTHR42916">
    <property type="entry name" value="2-SUCCINYL-5-ENOLPYRUVYL-6-HYDROXY-3-CYCLOHEXENE-1-CARBOXYLATE SYNTHASE"/>
    <property type="match status" value="1"/>
</dbReference>
<comment type="similarity">
    <text evidence="3">Belongs to the AB hydrolase superfamily. MenH family.</text>
</comment>
<comment type="subunit">
    <text evidence="3">Monomer.</text>
</comment>
<dbReference type="Proteomes" id="UP000623967">
    <property type="component" value="Unassembled WGS sequence"/>
</dbReference>
<protein>
    <recommendedName>
        <fullName evidence="3">Putative 2-succinyl-6-hydroxy-2,4-cyclohexadiene-1-carboxylate synthase</fullName>
        <shortName evidence="3">SHCHC synthase</shortName>
        <ecNumber evidence="3">4.2.99.20</ecNumber>
    </recommendedName>
</protein>
<comment type="pathway">
    <text evidence="3">Quinol/quinone metabolism; 1,4-dihydroxy-2-naphthoate biosynthesis; 1,4-dihydroxy-2-naphthoate from chorismate: step 3/7.</text>
</comment>
<dbReference type="PANTHER" id="PTHR42916:SF1">
    <property type="entry name" value="PROTEIN PHYLLO, CHLOROPLASTIC"/>
    <property type="match status" value="1"/>
</dbReference>
<dbReference type="InterPro" id="IPR022485">
    <property type="entry name" value="SHCHC_synthase_MenH"/>
</dbReference>
<evidence type="ECO:0000256" key="1">
    <source>
        <dbReference type="ARBA" id="ARBA00022428"/>
    </source>
</evidence>
<keyword evidence="6" id="KW-1185">Reference proteome</keyword>
<name>A0ABS1TKN6_9BACI</name>
<reference evidence="5 6" key="1">
    <citation type="submission" date="2021-01" db="EMBL/GenBank/DDBJ databases">
        <title>Genome public.</title>
        <authorList>
            <person name="Liu C."/>
            <person name="Sun Q."/>
        </authorList>
    </citation>
    <scope>NUCLEOTIDE SEQUENCE [LARGE SCALE GENOMIC DNA]</scope>
    <source>
        <strain evidence="5 6">YIM B02564</strain>
    </source>
</reference>
<dbReference type="PRINTS" id="PR00111">
    <property type="entry name" value="ABHYDROLASE"/>
</dbReference>
<dbReference type="EC" id="4.2.99.20" evidence="3"/>
<proteinExistence type="inferred from homology"/>
<gene>
    <name evidence="3 5" type="primary">menH</name>
    <name evidence="5" type="ORF">JK635_06595</name>
</gene>